<dbReference type="InterPro" id="IPR036259">
    <property type="entry name" value="MFS_trans_sf"/>
</dbReference>
<keyword evidence="4 7" id="KW-1133">Transmembrane helix</keyword>
<comment type="caution">
    <text evidence="8">The sequence shown here is derived from an EMBL/GenBank/DDBJ whole genome shotgun (WGS) entry which is preliminary data.</text>
</comment>
<proteinExistence type="predicted"/>
<evidence type="ECO:0000256" key="2">
    <source>
        <dbReference type="ARBA" id="ARBA00022475"/>
    </source>
</evidence>
<evidence type="ECO:0000256" key="3">
    <source>
        <dbReference type="ARBA" id="ARBA00022692"/>
    </source>
</evidence>
<evidence type="ECO:0000313" key="9">
    <source>
        <dbReference type="Proteomes" id="UP000295444"/>
    </source>
</evidence>
<feature type="transmembrane region" description="Helical" evidence="7">
    <location>
        <begin position="297"/>
        <end position="321"/>
    </location>
</feature>
<evidence type="ECO:0000256" key="7">
    <source>
        <dbReference type="SAM" id="Phobius"/>
    </source>
</evidence>
<feature type="transmembrane region" description="Helical" evidence="7">
    <location>
        <begin position="272"/>
        <end position="291"/>
    </location>
</feature>
<dbReference type="PANTHER" id="PTHR23513:SF11">
    <property type="entry name" value="STAPHYLOFERRIN A TRANSPORTER"/>
    <property type="match status" value="1"/>
</dbReference>
<evidence type="ECO:0000256" key="5">
    <source>
        <dbReference type="ARBA" id="ARBA00023136"/>
    </source>
</evidence>
<feature type="transmembrane region" description="Helical" evidence="7">
    <location>
        <begin position="202"/>
        <end position="223"/>
    </location>
</feature>
<dbReference type="GO" id="GO:0005886">
    <property type="term" value="C:plasma membrane"/>
    <property type="evidence" value="ECO:0007669"/>
    <property type="project" value="UniProtKB-SubCell"/>
</dbReference>
<feature type="transmembrane region" description="Helical" evidence="7">
    <location>
        <begin position="235"/>
        <end position="260"/>
    </location>
</feature>
<evidence type="ECO:0000313" key="8">
    <source>
        <dbReference type="EMBL" id="TDP97906.1"/>
    </source>
</evidence>
<name>A0A4R6SFM6_LABRH</name>
<feature type="transmembrane region" description="Helical" evidence="7">
    <location>
        <begin position="163"/>
        <end position="181"/>
    </location>
</feature>
<dbReference type="InterPro" id="IPR011701">
    <property type="entry name" value="MFS"/>
</dbReference>
<sequence>MARVPEFRALWLAELLSILGDQLARVALAVLVYGRTSSAMLAALTYALTFAPAVLGGAFLSGLADRFPRRAVLVVTDVVRAVLAALMALPGVPLGVLWTFVALLSMASGPFKAAQLSLLPTVVGKEQYVSAMSLRAASTQVAQLAGFACGGLLLAVVPPAAVLGLNAGTFALSALIVLTGVRARPAVAAQPEEPVSRPDAPVAPFAGVLPIFAMVMLVGLFVVPEGLAAPYGDALGAGPVGVGLLMAADPLGSALGAWLLARRGSTPTWHSMVLLAALAGVPLLFCSAGPALVPSLILWAVTGGLSTAYLIQAQALLVELVPDQRRGLVMGRLATSLYTSQGLAVVLGGALSELTGPFRAVGGAGLLGVVLASCVGVWWGRGRSRAENDRAEPHMTDDDQMPLMRISGTSSRTDTSADGDTRPASPPIGGQGRPLSTSNDGD</sequence>
<dbReference type="InterPro" id="IPR022324">
    <property type="entry name" value="Bacilysin_exporter_BacE_put"/>
</dbReference>
<evidence type="ECO:0000256" key="4">
    <source>
        <dbReference type="ARBA" id="ARBA00022989"/>
    </source>
</evidence>
<feature type="transmembrane region" description="Helical" evidence="7">
    <location>
        <begin position="333"/>
        <end position="352"/>
    </location>
</feature>
<feature type="region of interest" description="Disordered" evidence="6">
    <location>
        <begin position="385"/>
        <end position="442"/>
    </location>
</feature>
<dbReference type="PRINTS" id="PR01988">
    <property type="entry name" value="EXPORTERBACE"/>
</dbReference>
<gene>
    <name evidence="8" type="ORF">EV186_103885</name>
</gene>
<dbReference type="SUPFAM" id="SSF103473">
    <property type="entry name" value="MFS general substrate transporter"/>
    <property type="match status" value="1"/>
</dbReference>
<dbReference type="EMBL" id="SNXZ01000003">
    <property type="protein sequence ID" value="TDP97906.1"/>
    <property type="molecule type" value="Genomic_DNA"/>
</dbReference>
<keyword evidence="3 7" id="KW-0812">Transmembrane</keyword>
<reference evidence="8 9" key="1">
    <citation type="submission" date="2019-03" db="EMBL/GenBank/DDBJ databases">
        <title>Genomic Encyclopedia of Type Strains, Phase IV (KMG-IV): sequencing the most valuable type-strain genomes for metagenomic binning, comparative biology and taxonomic classification.</title>
        <authorList>
            <person name="Goeker M."/>
        </authorList>
    </citation>
    <scope>NUCLEOTIDE SEQUENCE [LARGE SCALE GENOMIC DNA]</scope>
    <source>
        <strain evidence="8 9">DSM 45361</strain>
    </source>
</reference>
<feature type="compositionally biased region" description="Basic and acidic residues" evidence="6">
    <location>
        <begin position="385"/>
        <end position="397"/>
    </location>
</feature>
<organism evidence="8 9">
    <name type="scientific">Labedaea rhizosphaerae</name>
    <dbReference type="NCBI Taxonomy" id="598644"/>
    <lineage>
        <taxon>Bacteria</taxon>
        <taxon>Bacillati</taxon>
        <taxon>Actinomycetota</taxon>
        <taxon>Actinomycetes</taxon>
        <taxon>Pseudonocardiales</taxon>
        <taxon>Pseudonocardiaceae</taxon>
        <taxon>Labedaea</taxon>
    </lineage>
</organism>
<evidence type="ECO:0000256" key="1">
    <source>
        <dbReference type="ARBA" id="ARBA00004651"/>
    </source>
</evidence>
<dbReference type="Pfam" id="PF07690">
    <property type="entry name" value="MFS_1"/>
    <property type="match status" value="1"/>
</dbReference>
<keyword evidence="2" id="KW-1003">Cell membrane</keyword>
<dbReference type="CDD" id="cd06173">
    <property type="entry name" value="MFS_MefA_like"/>
    <property type="match status" value="1"/>
</dbReference>
<dbReference type="PANTHER" id="PTHR23513">
    <property type="entry name" value="INTEGRAL MEMBRANE EFFLUX PROTEIN-RELATED"/>
    <property type="match status" value="1"/>
</dbReference>
<comment type="subcellular location">
    <subcellularLocation>
        <location evidence="1">Cell membrane</location>
        <topology evidence="1">Multi-pass membrane protein</topology>
    </subcellularLocation>
</comment>
<keyword evidence="9" id="KW-1185">Reference proteome</keyword>
<evidence type="ECO:0000256" key="6">
    <source>
        <dbReference type="SAM" id="MobiDB-lite"/>
    </source>
</evidence>
<feature type="transmembrane region" description="Helical" evidence="7">
    <location>
        <begin position="358"/>
        <end position="380"/>
    </location>
</feature>
<keyword evidence="5 7" id="KW-0472">Membrane</keyword>
<protein>
    <submittedName>
        <fullName evidence="8">Putative MFS family arabinose efflux permease</fullName>
    </submittedName>
</protein>
<dbReference type="Proteomes" id="UP000295444">
    <property type="component" value="Unassembled WGS sequence"/>
</dbReference>
<feature type="compositionally biased region" description="Polar residues" evidence="6">
    <location>
        <begin position="407"/>
        <end position="418"/>
    </location>
</feature>
<feature type="transmembrane region" description="Helical" evidence="7">
    <location>
        <begin position="39"/>
        <end position="64"/>
    </location>
</feature>
<dbReference type="Gene3D" id="1.20.1250.20">
    <property type="entry name" value="MFS general substrate transporter like domains"/>
    <property type="match status" value="1"/>
</dbReference>
<accession>A0A4R6SFM6</accession>
<dbReference type="GO" id="GO:0022857">
    <property type="term" value="F:transmembrane transporter activity"/>
    <property type="evidence" value="ECO:0007669"/>
    <property type="project" value="InterPro"/>
</dbReference>
<dbReference type="AlphaFoldDB" id="A0A4R6SFM6"/>